<protein>
    <recommendedName>
        <fullName evidence="4">Shugoshin</fullName>
    </recommendedName>
</protein>
<comment type="caution">
    <text evidence="2">The sequence shown here is derived from an EMBL/GenBank/DDBJ whole genome shotgun (WGS) entry which is preliminary data.</text>
</comment>
<accession>A0ABR2HRU9</accession>
<dbReference type="Proteomes" id="UP001390339">
    <property type="component" value="Unassembled WGS sequence"/>
</dbReference>
<feature type="region of interest" description="Disordered" evidence="1">
    <location>
        <begin position="82"/>
        <end position="251"/>
    </location>
</feature>
<dbReference type="EMBL" id="JAPCWZ010000009">
    <property type="protein sequence ID" value="KAK8851424.1"/>
    <property type="molecule type" value="Genomic_DNA"/>
</dbReference>
<proteinExistence type="predicted"/>
<keyword evidence="3" id="KW-1185">Reference proteome</keyword>
<evidence type="ECO:0000256" key="1">
    <source>
        <dbReference type="SAM" id="MobiDB-lite"/>
    </source>
</evidence>
<feature type="compositionally biased region" description="Basic and acidic residues" evidence="1">
    <location>
        <begin position="112"/>
        <end position="128"/>
    </location>
</feature>
<sequence>MDYRKSGLDTSFETMRDDKKRRAEEAILGEMNQKTRTALLELDSYLETLQKNADEEIQAKRQEIDKEFAELIKEDKPLDHLQLMLDKGHSTRRSETDSGVFTSRSQTQSPILRRELSVLSSEMKDTAASKRARSPPAERAAPAKDPRMPPTQEHADKKTSEYIASSASYKPLTILEEISPETGRRSVAYDTDSTGDFEEEIPYRVPNPKAPEAVVTLEPGASDNDLELYSSSTKTVPGSSPPSSLPRPRRCAADRVNYNEKKYFNDLLGPQHKRKCSASDG</sequence>
<feature type="compositionally biased region" description="Polar residues" evidence="1">
    <location>
        <begin position="229"/>
        <end position="238"/>
    </location>
</feature>
<reference evidence="2 3" key="1">
    <citation type="journal article" date="2024" name="IMA Fungus">
        <title>Apiospora arundinis, a panoply of carbohydrate-active enzymes and secondary metabolites.</title>
        <authorList>
            <person name="Sorensen T."/>
            <person name="Petersen C."/>
            <person name="Muurmann A.T."/>
            <person name="Christiansen J.V."/>
            <person name="Brundto M.L."/>
            <person name="Overgaard C.K."/>
            <person name="Boysen A.T."/>
            <person name="Wollenberg R.D."/>
            <person name="Larsen T.O."/>
            <person name="Sorensen J.L."/>
            <person name="Nielsen K.L."/>
            <person name="Sondergaard T.E."/>
        </authorList>
    </citation>
    <scope>NUCLEOTIDE SEQUENCE [LARGE SCALE GENOMIC DNA]</scope>
    <source>
        <strain evidence="2 3">AAU 773</strain>
    </source>
</reference>
<evidence type="ECO:0008006" key="4">
    <source>
        <dbReference type="Google" id="ProtNLM"/>
    </source>
</evidence>
<feature type="compositionally biased region" description="Basic and acidic residues" evidence="1">
    <location>
        <begin position="86"/>
        <end position="96"/>
    </location>
</feature>
<organism evidence="2 3">
    <name type="scientific">Apiospora arundinis</name>
    <dbReference type="NCBI Taxonomy" id="335852"/>
    <lineage>
        <taxon>Eukaryota</taxon>
        <taxon>Fungi</taxon>
        <taxon>Dikarya</taxon>
        <taxon>Ascomycota</taxon>
        <taxon>Pezizomycotina</taxon>
        <taxon>Sordariomycetes</taxon>
        <taxon>Xylariomycetidae</taxon>
        <taxon>Amphisphaeriales</taxon>
        <taxon>Apiosporaceae</taxon>
        <taxon>Apiospora</taxon>
    </lineage>
</organism>
<evidence type="ECO:0000313" key="3">
    <source>
        <dbReference type="Proteomes" id="UP001390339"/>
    </source>
</evidence>
<feature type="compositionally biased region" description="Basic and acidic residues" evidence="1">
    <location>
        <begin position="141"/>
        <end position="160"/>
    </location>
</feature>
<evidence type="ECO:0000313" key="2">
    <source>
        <dbReference type="EMBL" id="KAK8851424.1"/>
    </source>
</evidence>
<name>A0ABR2HRU9_9PEZI</name>
<gene>
    <name evidence="2" type="ORF">PGQ11_013903</name>
</gene>
<feature type="compositionally biased region" description="Polar residues" evidence="1">
    <location>
        <begin position="97"/>
        <end position="110"/>
    </location>
</feature>